<sequence>MQPKSKVNVVNSSFNDIFNSLDKNSLKKEKEPIETKKLEDNRDEDSNLTNNNYTQESSSKLIFGNLNISKSSNLHNIKGKEISSSSLMLNNENNEINPDKRKLNIVSTVNHCVFSNNNINNNDNDSNLKYISNDDVEKIVGNYKYVINNVIKREILIQNNLEKTQNHSSNDFSGDKEAYIVDDENTSSNELKHKEKDDSVILKMENNFMNENIKINNITKSLSSCNISQDNLEIENIDNIDMNSDIDNTSIGQISNLIIDKNSDSIEIENAINKSEKKSNTSSIQSSNNSLNSTDSNIINNMIYLDDSYKKTSGDSNKMVNRNNSSSSESLVEKSFNHQELHSKENSNIELSIASTKNILSEIKIITKEKTNESDILHKLNNYLLHILYNNSALTNCELTINTQNFIYLNKLNPIFMYDPSHESIQVSIDIVKYFNFMSSLFSSSLPLNSTKKINSLRIKFNLESSVILSKILLFFYNLNLSLNRSSQHSHYELASTFQKFKVLEHLKKHIQTIVNNDHSFSCTENIFYLKSIQQYQIYSSCSKCQTMYFNLLKVHECQCNIRRQIKTCKKCMDIINLLESNYESKSIKDNKQNNVDTEIKEEFTQLEKISYKLDTLPPEILLNIFDQFNKNTDKQNFRFTCTRFRKTLYSPNVLNIKRYDQLNYLKNLINVKNVMLKIDIFFKDLELLEISDTTFQQIKNLVLYCDIQNMSISTDEYSKKLINTAFSSFSTLTNLTIRQVNRRDIFNRMFSPRQLVLPSLKHIQFEECKLSPRTLKPWEKISMPSLESVVIDEKSELSYIPSFLRNVNLIELKCHFKNDLWMSGEYNNLETLIVELDYKDDFNELFIKENTYMPQLKSLLLMNNKKNESLPISPKLSDLTIVCDEFSKEDLIKLPECYPELSVLNIECPLDFSFPSNFTSLKSLRLEFVPTILNRIIPAMPHLTSLHIERGEHVILNGVFPELKYVIVESCDKINFTGKFNAVEWIKFRNCNNLRTIDWDFPSLNSLSLEGCFFLTSIADKYPLLQTLNVKLCKNFYKIPNNLTKLNTLNVLQCDNFISVSSNFKSLTMLNVSHCRIFSYIPRELENLEWLLLEDCNNIHQIPHLDKLHHFKCLRCKNIPFPFSPCKFFPNIRSFAVTTLNKN</sequence>
<dbReference type="Gene3D" id="3.80.10.10">
    <property type="entry name" value="Ribonuclease Inhibitor"/>
    <property type="match status" value="2"/>
</dbReference>
<evidence type="ECO:0000259" key="2">
    <source>
        <dbReference type="SMART" id="SM00256"/>
    </source>
</evidence>
<feature type="compositionally biased region" description="Basic and acidic residues" evidence="1">
    <location>
        <begin position="28"/>
        <end position="40"/>
    </location>
</feature>
<dbReference type="SMART" id="SM00256">
    <property type="entry name" value="FBOX"/>
    <property type="match status" value="1"/>
</dbReference>
<reference evidence="3 4" key="1">
    <citation type="submission" date="2016-08" db="EMBL/GenBank/DDBJ databases">
        <title>Genomes of anaerobic fungi encode conserved fungal cellulosomes for biomass hydrolysis.</title>
        <authorList>
            <consortium name="DOE Joint Genome Institute"/>
            <person name="Haitjema C.H."/>
            <person name="Gilmore S.P."/>
            <person name="Henske J.K."/>
            <person name="Solomon K.V."/>
            <person name="De Groot R."/>
            <person name="Kuo A."/>
            <person name="Mondo S.J."/>
            <person name="Salamov A.A."/>
            <person name="Labutti K."/>
            <person name="Zhao Z."/>
            <person name="Chiniquy J."/>
            <person name="Barry K."/>
            <person name="Brewer H.M."/>
            <person name="Purvine S.O."/>
            <person name="Wright A.T."/>
            <person name="Boxma B."/>
            <person name="Van Alen T."/>
            <person name="Hackstein J.H."/>
            <person name="Baker S.E."/>
            <person name="Grigoriev I.V."/>
            <person name="O'Malley M.A."/>
        </authorList>
    </citation>
    <scope>NUCLEOTIDE SEQUENCE [LARGE SCALE GENOMIC DNA]</scope>
    <source>
        <strain evidence="4">finn</strain>
    </source>
</reference>
<feature type="region of interest" description="Disordered" evidence="1">
    <location>
        <begin position="28"/>
        <end position="53"/>
    </location>
</feature>
<protein>
    <recommendedName>
        <fullName evidence="2">F-box domain-containing protein</fullName>
    </recommendedName>
</protein>
<evidence type="ECO:0000256" key="1">
    <source>
        <dbReference type="SAM" id="MobiDB-lite"/>
    </source>
</evidence>
<name>A0A1Y1UZT8_9FUNG</name>
<evidence type="ECO:0000313" key="4">
    <source>
        <dbReference type="Proteomes" id="UP000193719"/>
    </source>
</evidence>
<gene>
    <name evidence="3" type="ORF">BCR36DRAFT_406743</name>
</gene>
<dbReference type="AlphaFoldDB" id="A0A1Y1UZT8"/>
<dbReference type="InterPro" id="IPR001810">
    <property type="entry name" value="F-box_dom"/>
</dbReference>
<organism evidence="3 4">
    <name type="scientific">Piromyces finnis</name>
    <dbReference type="NCBI Taxonomy" id="1754191"/>
    <lineage>
        <taxon>Eukaryota</taxon>
        <taxon>Fungi</taxon>
        <taxon>Fungi incertae sedis</taxon>
        <taxon>Chytridiomycota</taxon>
        <taxon>Chytridiomycota incertae sedis</taxon>
        <taxon>Neocallimastigomycetes</taxon>
        <taxon>Neocallimastigales</taxon>
        <taxon>Neocallimastigaceae</taxon>
        <taxon>Piromyces</taxon>
    </lineage>
</organism>
<comment type="caution">
    <text evidence="3">The sequence shown here is derived from an EMBL/GenBank/DDBJ whole genome shotgun (WGS) entry which is preliminary data.</text>
</comment>
<dbReference type="SUPFAM" id="SSF52058">
    <property type="entry name" value="L domain-like"/>
    <property type="match status" value="2"/>
</dbReference>
<evidence type="ECO:0000313" key="3">
    <source>
        <dbReference type="EMBL" id="ORX43370.1"/>
    </source>
</evidence>
<dbReference type="OrthoDB" id="2140669at2759"/>
<feature type="domain" description="F-box" evidence="2">
    <location>
        <begin position="617"/>
        <end position="658"/>
    </location>
</feature>
<reference evidence="3 4" key="2">
    <citation type="submission" date="2016-08" db="EMBL/GenBank/DDBJ databases">
        <title>Pervasive Adenine N6-methylation of Active Genes in Fungi.</title>
        <authorList>
            <consortium name="DOE Joint Genome Institute"/>
            <person name="Mondo S.J."/>
            <person name="Dannebaum R.O."/>
            <person name="Kuo R.C."/>
            <person name="Labutti K."/>
            <person name="Haridas S."/>
            <person name="Kuo A."/>
            <person name="Salamov A."/>
            <person name="Ahrendt S.R."/>
            <person name="Lipzen A."/>
            <person name="Sullivan W."/>
            <person name="Andreopoulos W.B."/>
            <person name="Clum A."/>
            <person name="Lindquist E."/>
            <person name="Daum C."/>
            <person name="Ramamoorthy G.K."/>
            <person name="Gryganskyi A."/>
            <person name="Culley D."/>
            <person name="Magnuson J.K."/>
            <person name="James T.Y."/>
            <person name="O'Malley M.A."/>
            <person name="Stajich J.E."/>
            <person name="Spatafora J.W."/>
            <person name="Visel A."/>
            <person name="Grigoriev I.V."/>
        </authorList>
    </citation>
    <scope>NUCLEOTIDE SEQUENCE [LARGE SCALE GENOMIC DNA]</scope>
    <source>
        <strain evidence="4">finn</strain>
    </source>
</reference>
<dbReference type="InterPro" id="IPR001611">
    <property type="entry name" value="Leu-rich_rpt"/>
</dbReference>
<keyword evidence="4" id="KW-1185">Reference proteome</keyword>
<accession>A0A1Y1UZT8</accession>
<dbReference type="PROSITE" id="PS51450">
    <property type="entry name" value="LRR"/>
    <property type="match status" value="1"/>
</dbReference>
<proteinExistence type="predicted"/>
<dbReference type="InterPro" id="IPR032675">
    <property type="entry name" value="LRR_dom_sf"/>
</dbReference>
<dbReference type="Proteomes" id="UP000193719">
    <property type="component" value="Unassembled WGS sequence"/>
</dbReference>
<dbReference type="EMBL" id="MCFH01000053">
    <property type="protein sequence ID" value="ORX43370.1"/>
    <property type="molecule type" value="Genomic_DNA"/>
</dbReference>